<organism evidence="1 2">
    <name type="scientific">Ferruginibacter yonginensis</name>
    <dbReference type="NCBI Taxonomy" id="1310416"/>
    <lineage>
        <taxon>Bacteria</taxon>
        <taxon>Pseudomonadati</taxon>
        <taxon>Bacteroidota</taxon>
        <taxon>Chitinophagia</taxon>
        <taxon>Chitinophagales</taxon>
        <taxon>Chitinophagaceae</taxon>
        <taxon>Ferruginibacter</taxon>
    </lineage>
</organism>
<protein>
    <submittedName>
        <fullName evidence="1">Uncharacterized protein</fullName>
    </submittedName>
</protein>
<proteinExistence type="predicted"/>
<evidence type="ECO:0000313" key="2">
    <source>
        <dbReference type="Proteomes" id="UP001595907"/>
    </source>
</evidence>
<evidence type="ECO:0000313" key="1">
    <source>
        <dbReference type="EMBL" id="MFC4261909.1"/>
    </source>
</evidence>
<dbReference type="RefSeq" id="WP_379707059.1">
    <property type="nucleotide sequence ID" value="NZ_JBHSCZ010000001.1"/>
</dbReference>
<gene>
    <name evidence="1" type="ORF">ACFOWM_03400</name>
</gene>
<comment type="caution">
    <text evidence="1">The sequence shown here is derived from an EMBL/GenBank/DDBJ whole genome shotgun (WGS) entry which is preliminary data.</text>
</comment>
<sequence length="265" mass="29664">MVSITLYVTGGFSHTIDFPENWNELTVAELEIVAAAQINHGNSEPVSKAVVLTSIIEQRAKQNGIELPSTWKESLDFEAAATQGFDAINFLYTTNNRTINPYPTLTVGGKRMIGPADDFDSITCGEMEDCEVFFMQMVQEPSINKLAHIAAILWRPRNAPYKAKQCESRIPAFEALPLPQLFAIYMWYTGCRNNLPLYFPKVYGGGSNTSTTPDLTAFTKCIHAGAGAKNGLRENIRAMLAKEFLFDMNLEAEQAEEMRKKYERQ</sequence>
<reference evidence="2" key="1">
    <citation type="journal article" date="2019" name="Int. J. Syst. Evol. Microbiol.">
        <title>The Global Catalogue of Microorganisms (GCM) 10K type strain sequencing project: providing services to taxonomists for standard genome sequencing and annotation.</title>
        <authorList>
            <consortium name="The Broad Institute Genomics Platform"/>
            <consortium name="The Broad Institute Genome Sequencing Center for Infectious Disease"/>
            <person name="Wu L."/>
            <person name="Ma J."/>
        </authorList>
    </citation>
    <scope>NUCLEOTIDE SEQUENCE [LARGE SCALE GENOMIC DNA]</scope>
    <source>
        <strain evidence="2">CECT 8289</strain>
    </source>
</reference>
<dbReference type="Proteomes" id="UP001595907">
    <property type="component" value="Unassembled WGS sequence"/>
</dbReference>
<dbReference type="EMBL" id="JBHSCZ010000001">
    <property type="protein sequence ID" value="MFC4261909.1"/>
    <property type="molecule type" value="Genomic_DNA"/>
</dbReference>
<keyword evidence="2" id="KW-1185">Reference proteome</keyword>
<name>A0ABV8QP56_9BACT</name>
<accession>A0ABV8QP56</accession>